<dbReference type="PROSITE" id="PS52027">
    <property type="entry name" value="ZF_C2HC_C3H"/>
    <property type="match status" value="2"/>
</dbReference>
<evidence type="ECO:0000256" key="5">
    <source>
        <dbReference type="ARBA" id="ARBA00023054"/>
    </source>
</evidence>
<organism evidence="9 10">
    <name type="scientific">Albula glossodonta</name>
    <name type="common">roundjaw bonefish</name>
    <dbReference type="NCBI Taxonomy" id="121402"/>
    <lineage>
        <taxon>Eukaryota</taxon>
        <taxon>Metazoa</taxon>
        <taxon>Chordata</taxon>
        <taxon>Craniata</taxon>
        <taxon>Vertebrata</taxon>
        <taxon>Euteleostomi</taxon>
        <taxon>Actinopterygii</taxon>
        <taxon>Neopterygii</taxon>
        <taxon>Teleostei</taxon>
        <taxon>Albuliformes</taxon>
        <taxon>Albulidae</taxon>
        <taxon>Albula</taxon>
    </lineage>
</organism>
<evidence type="ECO:0000313" key="10">
    <source>
        <dbReference type="Proteomes" id="UP000824540"/>
    </source>
</evidence>
<gene>
    <name evidence="9" type="ORF">JZ751_002811</name>
</gene>
<evidence type="ECO:0000256" key="3">
    <source>
        <dbReference type="ARBA" id="ARBA00022771"/>
    </source>
</evidence>
<feature type="region of interest" description="Disordered" evidence="7">
    <location>
        <begin position="1"/>
        <end position="36"/>
    </location>
</feature>
<protein>
    <recommendedName>
        <fullName evidence="8">C2HC/C3H-type domain-containing protein</fullName>
    </recommendedName>
</protein>
<reference evidence="9" key="1">
    <citation type="thesis" date="2021" institute="BYU ScholarsArchive" country="Provo, UT, USA">
        <title>Applications of and Algorithms for Genome Assembly and Genomic Analyses with an Emphasis on Marine Teleosts.</title>
        <authorList>
            <person name="Pickett B.D."/>
        </authorList>
    </citation>
    <scope>NUCLEOTIDE SEQUENCE</scope>
    <source>
        <strain evidence="9">HI-2016</strain>
    </source>
</reference>
<evidence type="ECO:0000256" key="4">
    <source>
        <dbReference type="ARBA" id="ARBA00022833"/>
    </source>
</evidence>
<proteinExistence type="inferred from homology"/>
<keyword evidence="3 6" id="KW-0863">Zinc-finger</keyword>
<dbReference type="InterPro" id="IPR049899">
    <property type="entry name" value="Znf_C2HC_C3H"/>
</dbReference>
<dbReference type="OrthoDB" id="10255185at2759"/>
<feature type="domain" description="C2HC/C3H-type" evidence="8">
    <location>
        <begin position="535"/>
        <end position="564"/>
    </location>
</feature>
<sequence length="631" mass="75581">MLKEKYSEEDYRKKAGRISDATMGKLPPLCQDGRSTSQHPLRLQLVKPDVQQEYLEDRERKMIAIYERQQQTALEKVRQMFQHNKYPLQRQYHSARDRYDNALHDEQDYESTMRKASAGDKTFPLKPVYHKRAYSLSNIYRPNELEPVQPLEAQRLPHHFPAPSLDYPDRYDGRSGHRGSGRQLPENQCPIIPTPSSFGEASTRDRGRGRGSQWLEGRLVEDQMRLEEQIRRKEIVLQQKLRRVVEELGKIQREKYSSGGKDRRERSEVEQRGKWDKEQERRESEKATYAEQERWERLRERREREKDREQERRERDVNRERERREREQERDRLKEEEWEREKWDRERAKANELFRKRREWERERREREWERAQRRWSQEKHREILQRKDPERNTCSGSSRSIPPDVKHRRPMHIVEETTRQLQVEVSPDRSSEAAFQLLPCRLCHRNFAADRLQKHHEVCEKVQHSTRKVFDSSKYRAKGTDLEEYMKTNSRRKTPEVKKSNWRQKHETFIRNLRQARMPAKGASRSQLAMDDPDYQTCPHCARRFAPGPAERHIPKCQNIRSRPPPPRRQYNRSCCSFQSLQLIIGQRGTLSVGRRKLDGLNCASRASITWANLRVLLHLKVHSGGGALA</sequence>
<dbReference type="AlphaFoldDB" id="A0A8T2N937"/>
<evidence type="ECO:0000259" key="8">
    <source>
        <dbReference type="PROSITE" id="PS52027"/>
    </source>
</evidence>
<feature type="compositionally biased region" description="Basic and acidic residues" evidence="7">
    <location>
        <begin position="380"/>
        <end position="392"/>
    </location>
</feature>
<feature type="domain" description="C2HC/C3H-type" evidence="8">
    <location>
        <begin position="437"/>
        <end position="466"/>
    </location>
</feature>
<evidence type="ECO:0000256" key="1">
    <source>
        <dbReference type="ARBA" id="ARBA00010843"/>
    </source>
</evidence>
<accession>A0A8T2N937</accession>
<dbReference type="Pfam" id="PF13913">
    <property type="entry name" value="zf-C2HC_2"/>
    <property type="match status" value="2"/>
</dbReference>
<keyword evidence="10" id="KW-1185">Reference proteome</keyword>
<name>A0A8T2N937_9TELE</name>
<dbReference type="EMBL" id="JAFBMS010000102">
    <property type="protein sequence ID" value="KAG9336464.1"/>
    <property type="molecule type" value="Genomic_DNA"/>
</dbReference>
<dbReference type="Gene3D" id="3.30.160.60">
    <property type="entry name" value="Classic Zinc Finger"/>
    <property type="match status" value="1"/>
</dbReference>
<feature type="compositionally biased region" description="Basic and acidic residues" evidence="7">
    <location>
        <begin position="1"/>
        <end position="13"/>
    </location>
</feature>
<feature type="region of interest" description="Disordered" evidence="7">
    <location>
        <begin position="158"/>
        <end position="210"/>
    </location>
</feature>
<keyword evidence="5" id="KW-0175">Coiled coil</keyword>
<keyword evidence="2" id="KW-0479">Metal-binding</keyword>
<dbReference type="Proteomes" id="UP000824540">
    <property type="component" value="Unassembled WGS sequence"/>
</dbReference>
<dbReference type="PANTHER" id="PTHR14649">
    <property type="entry name" value="ZINC FINGER C2HC DOMAIN-CONTAINING PROTEIN 1C"/>
    <property type="match status" value="1"/>
</dbReference>
<feature type="region of interest" description="Disordered" evidence="7">
    <location>
        <begin position="380"/>
        <end position="407"/>
    </location>
</feature>
<evidence type="ECO:0000256" key="2">
    <source>
        <dbReference type="ARBA" id="ARBA00022723"/>
    </source>
</evidence>
<dbReference type="GO" id="GO:0008270">
    <property type="term" value="F:zinc ion binding"/>
    <property type="evidence" value="ECO:0007669"/>
    <property type="project" value="UniProtKB-KW"/>
</dbReference>
<evidence type="ECO:0000256" key="7">
    <source>
        <dbReference type="SAM" id="MobiDB-lite"/>
    </source>
</evidence>
<dbReference type="PANTHER" id="PTHR14649:SF1">
    <property type="entry name" value="ZINC FINGER C2HC DOMAIN-CONTAINING PROTEIN 1C"/>
    <property type="match status" value="1"/>
</dbReference>
<feature type="region of interest" description="Disordered" evidence="7">
    <location>
        <begin position="255"/>
        <end position="318"/>
    </location>
</feature>
<dbReference type="InterPro" id="IPR026104">
    <property type="entry name" value="ZNF_C2HC_dom_1C"/>
</dbReference>
<evidence type="ECO:0000256" key="6">
    <source>
        <dbReference type="PROSITE-ProRule" id="PRU01371"/>
    </source>
</evidence>
<evidence type="ECO:0000313" key="9">
    <source>
        <dbReference type="EMBL" id="KAG9336464.1"/>
    </source>
</evidence>
<keyword evidence="4" id="KW-0862">Zinc</keyword>
<comment type="caution">
    <text evidence="9">The sequence shown here is derived from an EMBL/GenBank/DDBJ whole genome shotgun (WGS) entry which is preliminary data.</text>
</comment>
<comment type="similarity">
    <text evidence="1">Belongs to the ZC2HC1 family.</text>
</comment>